<feature type="compositionally biased region" description="Basic residues" evidence="1">
    <location>
        <begin position="78"/>
        <end position="91"/>
    </location>
</feature>
<dbReference type="GeneID" id="85323832"/>
<sequence>MQPHAHTAAHDTAAAATRHHAHKSQRQLLAIKAFGRERVELRGCQPSQAANRARRLPTEGGRKPRKAANRARFEKFDKKRKQKAGKMKSNRRAIDQQNPKAFGRDSRPIDSRFG</sequence>
<name>A0AA40DH08_9PEZI</name>
<dbReference type="RefSeq" id="XP_060290033.1">
    <property type="nucleotide sequence ID" value="XM_060440562.1"/>
</dbReference>
<proteinExistence type="predicted"/>
<reference evidence="2" key="1">
    <citation type="submission" date="2023-06" db="EMBL/GenBank/DDBJ databases">
        <title>Genome-scale phylogeny and comparative genomics of the fungal order Sordariales.</title>
        <authorList>
            <consortium name="Lawrence Berkeley National Laboratory"/>
            <person name="Hensen N."/>
            <person name="Bonometti L."/>
            <person name="Westerberg I."/>
            <person name="Brannstrom I.O."/>
            <person name="Guillou S."/>
            <person name="Cros-Aarteil S."/>
            <person name="Calhoun S."/>
            <person name="Haridas S."/>
            <person name="Kuo A."/>
            <person name="Mondo S."/>
            <person name="Pangilinan J."/>
            <person name="Riley R."/>
            <person name="LaButti K."/>
            <person name="Andreopoulos B."/>
            <person name="Lipzen A."/>
            <person name="Chen C."/>
            <person name="Yanf M."/>
            <person name="Daum C."/>
            <person name="Ng V."/>
            <person name="Clum A."/>
            <person name="Steindorff A."/>
            <person name="Ohm R."/>
            <person name="Martin F."/>
            <person name="Silar P."/>
            <person name="Natvig D."/>
            <person name="Lalanne C."/>
            <person name="Gautier V."/>
            <person name="Ament-velasquez S.L."/>
            <person name="Kruys A."/>
            <person name="Hutchinson M.I."/>
            <person name="Powell A.J."/>
            <person name="Barry K."/>
            <person name="Miller A.N."/>
            <person name="Grigoriev I.V."/>
            <person name="Debuchy R."/>
            <person name="Gladieux P."/>
            <person name="Thoren M.H."/>
            <person name="Johannesson H."/>
        </authorList>
    </citation>
    <scope>NUCLEOTIDE SEQUENCE</scope>
    <source>
        <strain evidence="2">SMH2392-1A</strain>
    </source>
</reference>
<keyword evidence="3" id="KW-1185">Reference proteome</keyword>
<gene>
    <name evidence="2" type="ORF">B0T26DRAFT_680902</name>
</gene>
<feature type="compositionally biased region" description="Basic and acidic residues" evidence="1">
    <location>
        <begin position="102"/>
        <end position="114"/>
    </location>
</feature>
<feature type="region of interest" description="Disordered" evidence="1">
    <location>
        <begin position="1"/>
        <end position="26"/>
    </location>
</feature>
<evidence type="ECO:0000256" key="1">
    <source>
        <dbReference type="SAM" id="MobiDB-lite"/>
    </source>
</evidence>
<feature type="compositionally biased region" description="Low complexity" evidence="1">
    <location>
        <begin position="1"/>
        <end position="16"/>
    </location>
</feature>
<accession>A0AA40DH08</accession>
<comment type="caution">
    <text evidence="2">The sequence shown here is derived from an EMBL/GenBank/DDBJ whole genome shotgun (WGS) entry which is preliminary data.</text>
</comment>
<dbReference type="EMBL" id="JAUIRO010000008">
    <property type="protein sequence ID" value="KAK0703174.1"/>
    <property type="molecule type" value="Genomic_DNA"/>
</dbReference>
<evidence type="ECO:0000313" key="3">
    <source>
        <dbReference type="Proteomes" id="UP001172101"/>
    </source>
</evidence>
<organism evidence="2 3">
    <name type="scientific">Lasiosphaeria miniovina</name>
    <dbReference type="NCBI Taxonomy" id="1954250"/>
    <lineage>
        <taxon>Eukaryota</taxon>
        <taxon>Fungi</taxon>
        <taxon>Dikarya</taxon>
        <taxon>Ascomycota</taxon>
        <taxon>Pezizomycotina</taxon>
        <taxon>Sordariomycetes</taxon>
        <taxon>Sordariomycetidae</taxon>
        <taxon>Sordariales</taxon>
        <taxon>Lasiosphaeriaceae</taxon>
        <taxon>Lasiosphaeria</taxon>
    </lineage>
</organism>
<dbReference type="AlphaFoldDB" id="A0AA40DH08"/>
<evidence type="ECO:0000313" key="2">
    <source>
        <dbReference type="EMBL" id="KAK0703174.1"/>
    </source>
</evidence>
<protein>
    <submittedName>
        <fullName evidence="2">Uncharacterized protein</fullName>
    </submittedName>
</protein>
<dbReference type="Proteomes" id="UP001172101">
    <property type="component" value="Unassembled WGS sequence"/>
</dbReference>
<feature type="region of interest" description="Disordered" evidence="1">
    <location>
        <begin position="42"/>
        <end position="114"/>
    </location>
</feature>